<organism evidence="8 9">
    <name type="scientific">Hibiscus sabdariffa</name>
    <name type="common">roselle</name>
    <dbReference type="NCBI Taxonomy" id="183260"/>
    <lineage>
        <taxon>Eukaryota</taxon>
        <taxon>Viridiplantae</taxon>
        <taxon>Streptophyta</taxon>
        <taxon>Embryophyta</taxon>
        <taxon>Tracheophyta</taxon>
        <taxon>Spermatophyta</taxon>
        <taxon>Magnoliopsida</taxon>
        <taxon>eudicotyledons</taxon>
        <taxon>Gunneridae</taxon>
        <taxon>Pentapetalae</taxon>
        <taxon>rosids</taxon>
        <taxon>malvids</taxon>
        <taxon>Malvales</taxon>
        <taxon>Malvaceae</taxon>
        <taxon>Malvoideae</taxon>
        <taxon>Hibiscus</taxon>
    </lineage>
</organism>
<evidence type="ECO:0000313" key="9">
    <source>
        <dbReference type="Proteomes" id="UP001396334"/>
    </source>
</evidence>
<evidence type="ECO:0000256" key="4">
    <source>
        <dbReference type="ARBA" id="ARBA00022741"/>
    </source>
</evidence>
<keyword evidence="4" id="KW-0547">Nucleotide-binding</keyword>
<accession>A0ABR2U996</accession>
<comment type="similarity">
    <text evidence="1">Belongs to the disease resistance NB-LRR family.</text>
</comment>
<proteinExistence type="inferred from homology"/>
<evidence type="ECO:0000256" key="1">
    <source>
        <dbReference type="ARBA" id="ARBA00008894"/>
    </source>
</evidence>
<evidence type="ECO:0000256" key="6">
    <source>
        <dbReference type="ARBA" id="ARBA00022840"/>
    </source>
</evidence>
<gene>
    <name evidence="8" type="ORF">V6N11_052195</name>
</gene>
<evidence type="ECO:0000256" key="2">
    <source>
        <dbReference type="ARBA" id="ARBA00022614"/>
    </source>
</evidence>
<dbReference type="InterPro" id="IPR032675">
    <property type="entry name" value="LRR_dom_sf"/>
</dbReference>
<dbReference type="InterPro" id="IPR057135">
    <property type="entry name" value="At4g27190-like_LRR"/>
</dbReference>
<dbReference type="EMBL" id="JBBPBN010000001">
    <property type="protein sequence ID" value="KAK9046303.1"/>
    <property type="molecule type" value="Genomic_DNA"/>
</dbReference>
<evidence type="ECO:0000313" key="8">
    <source>
        <dbReference type="EMBL" id="KAK9046303.1"/>
    </source>
</evidence>
<sequence length="1650" mass="187262">MRCITISDRHCLEFRLSGMADIGLSVASKVAEYLVLPAIRHLGYMFRFPSNVEDLRQETEKLKVSQGRLQNDVNDAVRQTQEIEEDVEDWLMEANKVLQDVRILQTEIDENRRCFNLCPNLHWRYQLSKKVAKKKLIVVKLRETSIFQRVGHRSTLPVIEFLPSKDYMPSKSSEKAFNQIMESLKDDDVSMIGLYGMAGVGKTTLVKEVAKKVKAMKLFDQVVIAVVSQTPSIRNIQGRIGDLLDLQFGRETEEGRAAELWHRLKEPKKILVILDDVWKELNLADIGIPFGDNHKGCKVLLTTRLQHVCSRMGSQKKIRLDVLPDDEAWSLFKHNACLNDVSCYGEFDDVAQEVARECKGLPLAIVTIARSLREKDLDEWIVANQQLKSSQLVENQDFCQDIYGCLKFSYDYLKGTKIKPCFLLCSHFPEDYEIGLEVLTRYAIGKGIFDGVGFIEDARRETRVLLTNLQHAGLLLDTGNADTVKMHDVVRDFAHWIASEGENELMIKAGLGLKQWPHSKSLQCCTTISLFGNDIGHLPKDLDCPKLETLLLSGNFLGELPSSSFKGMKSLKVLTLSVGITSFEGLQFLTNLRNLSLVESKLGDISPLGKLKTLEILDFSGCYLKRVPEELGDLNGLRLLDLSYSSGSWTIPSNLIRRLSKLEELYIGDFSFSEWAIQGTDEEATTASISELASLSYLTALTMKANSICIPEDFVFPKLQRYKIAINECFNYRYPSSRSLKITGYPLSAFKELFCNIEYLDLDTIGGPRHLVPSLDPRGLNKLTFLRLRRFRGLKCLIHTEEQQVPTIALVNLVELFMEEMMSFEKLCNGLHPSGFLHKLEKFTAEGCAAMVSTVPVVKGLKEVTVVTCPKLLAVFQLDNLLHNEQENHAFLLSNLTSLKLDCLTNLMCIWEGPIDRVSLQNLKSVTIGSCSKLPSLFSPVLAQGLLQLETLEIHDCPRLKHVIAETADSDSYPLRLPKLTTLKISSCDSLEYVFPISMVPDLPRLKEINITNCTRLKRIFILGKEMDGKDIFLPQLRSLVLKNLRSLSTFSPPNCVIMQPPLEMLEVAECPLLELFTFQNMRAQIKTLRLSEVGNNCPPGVSFQGRHRATGMEYLTVGNCAQLFQLEEGFLVSGLEKLHLTDMQELQVIWKGPKQIATLQNLTHLEIVGCKRLRHIFTLMCSPNFLQLKELTLKGCDRLEQIIVKDQSSVSSSNGHPQQIRFPNVTKIWIKNCNKLKCVFPLSAACSLLKLEELRVEGSSELKHVFGLEYETSTVTEEDMVLPNLKRLELLQLPSLDRFSPLGYHFMFPSWSVAAVVKDCPSMTVCFTVNVNNLMEVRTQKLSLQDGKEKGQLSKTQGKHCLNFEDVKLNNCGVEEVFQLKGLPLPTTSQELKCYCSIPYKDRYEFYDNVCLKYLTTLELSNCKRLKHIFQRTLARNLPHLKYLRIWECDELEQIVAKDDSNERDHQLSSSPKAHVRPTCFCSLHEIKIRNCNKLKSLFHVSVTVPRLEKIMVDGSSGFEHVFFEEKEDEVQEGGAMEEKTKVLPMLWMCDLIGLPRLNTFCPKGYDFVIPYLSSLNVKDCPKLPMTFSIDSDHSVHARAEGFTANCKMKEDEAEGTATMEEVDTGNDIDWKRWRQSDRHKLALYEQES</sequence>
<evidence type="ECO:0000259" key="7">
    <source>
        <dbReference type="SMART" id="SM00382"/>
    </source>
</evidence>
<reference evidence="8 9" key="1">
    <citation type="journal article" date="2024" name="G3 (Bethesda)">
        <title>Genome assembly of Hibiscus sabdariffa L. provides insights into metabolisms of medicinal natural products.</title>
        <authorList>
            <person name="Kim T."/>
        </authorList>
    </citation>
    <scope>NUCLEOTIDE SEQUENCE [LARGE SCALE GENOMIC DNA]</scope>
    <source>
        <strain evidence="8">TK-2024</strain>
        <tissue evidence="8">Old leaves</tissue>
    </source>
</reference>
<dbReference type="InterPro" id="IPR002182">
    <property type="entry name" value="NB-ARC"/>
</dbReference>
<dbReference type="InterPro" id="IPR027417">
    <property type="entry name" value="P-loop_NTPase"/>
</dbReference>
<comment type="caution">
    <text evidence="8">The sequence shown here is derived from an EMBL/GenBank/DDBJ whole genome shotgun (WGS) entry which is preliminary data.</text>
</comment>
<dbReference type="Gene3D" id="1.10.8.430">
    <property type="entry name" value="Helical domain of apoptotic protease-activating factors"/>
    <property type="match status" value="1"/>
</dbReference>
<dbReference type="Gene3D" id="1.10.10.10">
    <property type="entry name" value="Winged helix-like DNA-binding domain superfamily/Winged helix DNA-binding domain"/>
    <property type="match status" value="1"/>
</dbReference>
<keyword evidence="2" id="KW-0433">Leucine-rich repeat</keyword>
<keyword evidence="6" id="KW-0067">ATP-binding</keyword>
<dbReference type="Pfam" id="PF00931">
    <property type="entry name" value="NB-ARC"/>
    <property type="match status" value="1"/>
</dbReference>
<protein>
    <recommendedName>
        <fullName evidence="7">AAA+ ATPase domain-containing protein</fullName>
    </recommendedName>
</protein>
<evidence type="ECO:0000256" key="5">
    <source>
        <dbReference type="ARBA" id="ARBA00022821"/>
    </source>
</evidence>
<dbReference type="SMART" id="SM00382">
    <property type="entry name" value="AAA"/>
    <property type="match status" value="1"/>
</dbReference>
<dbReference type="InterPro" id="IPR036388">
    <property type="entry name" value="WH-like_DNA-bd_sf"/>
</dbReference>
<dbReference type="InterPro" id="IPR042197">
    <property type="entry name" value="Apaf_helical"/>
</dbReference>
<dbReference type="PANTHER" id="PTHR33463:SF203">
    <property type="entry name" value="AAA+ ATPASE DOMAIN-CONTAINING PROTEIN"/>
    <property type="match status" value="1"/>
</dbReference>
<dbReference type="SUPFAM" id="SSF52047">
    <property type="entry name" value="RNI-like"/>
    <property type="match status" value="1"/>
</dbReference>
<keyword evidence="9" id="KW-1185">Reference proteome</keyword>
<dbReference type="PRINTS" id="PR00364">
    <property type="entry name" value="DISEASERSIST"/>
</dbReference>
<dbReference type="Gene3D" id="3.40.50.300">
    <property type="entry name" value="P-loop containing nucleotide triphosphate hydrolases"/>
    <property type="match status" value="1"/>
</dbReference>
<dbReference type="InterPro" id="IPR003593">
    <property type="entry name" value="AAA+_ATPase"/>
</dbReference>
<evidence type="ECO:0000256" key="3">
    <source>
        <dbReference type="ARBA" id="ARBA00022737"/>
    </source>
</evidence>
<dbReference type="InterPro" id="IPR001611">
    <property type="entry name" value="Leu-rich_rpt"/>
</dbReference>
<dbReference type="PANTHER" id="PTHR33463">
    <property type="entry name" value="NB-ARC DOMAIN-CONTAINING PROTEIN-RELATED"/>
    <property type="match status" value="1"/>
</dbReference>
<dbReference type="Pfam" id="PF23247">
    <property type="entry name" value="LRR_RPS2"/>
    <property type="match status" value="6"/>
</dbReference>
<feature type="domain" description="AAA+ ATPase" evidence="7">
    <location>
        <begin position="188"/>
        <end position="324"/>
    </location>
</feature>
<dbReference type="InterPro" id="IPR050905">
    <property type="entry name" value="Plant_NBS-LRR"/>
</dbReference>
<keyword evidence="3" id="KW-0677">Repeat</keyword>
<dbReference type="SUPFAM" id="SSF52058">
    <property type="entry name" value="L domain-like"/>
    <property type="match status" value="2"/>
</dbReference>
<keyword evidence="5" id="KW-0611">Plant defense</keyword>
<dbReference type="Gene3D" id="3.80.10.10">
    <property type="entry name" value="Ribonuclease Inhibitor"/>
    <property type="match status" value="5"/>
</dbReference>
<dbReference type="SUPFAM" id="SSF52540">
    <property type="entry name" value="P-loop containing nucleoside triphosphate hydrolases"/>
    <property type="match status" value="1"/>
</dbReference>
<dbReference type="Proteomes" id="UP001396334">
    <property type="component" value="Unassembled WGS sequence"/>
</dbReference>
<name>A0ABR2U996_9ROSI</name>
<dbReference type="PROSITE" id="PS51450">
    <property type="entry name" value="LRR"/>
    <property type="match status" value="1"/>
</dbReference>